<dbReference type="EMBL" id="CP028956">
    <property type="protein sequence ID" value="AWC94179.1"/>
    <property type="molecule type" value="Genomic_DNA"/>
</dbReference>
<evidence type="ECO:0000313" key="2">
    <source>
        <dbReference type="EMBL" id="AWC94179.1"/>
    </source>
</evidence>
<dbReference type="SUPFAM" id="SSF49401">
    <property type="entry name" value="Bacterial adhesins"/>
    <property type="match status" value="1"/>
</dbReference>
<dbReference type="GO" id="GO:0007155">
    <property type="term" value="P:cell adhesion"/>
    <property type="evidence" value="ECO:0007669"/>
    <property type="project" value="InterPro"/>
</dbReference>
<name>A0AAU8ZME5_MORMO</name>
<dbReference type="Gene3D" id="2.60.40.3310">
    <property type="match status" value="1"/>
</dbReference>
<gene>
    <name evidence="2" type="ORF">AM380_11290</name>
</gene>
<organism evidence="2 3">
    <name type="scientific">Morganella morganii</name>
    <name type="common">Proteus morganii</name>
    <dbReference type="NCBI Taxonomy" id="582"/>
    <lineage>
        <taxon>Bacteria</taxon>
        <taxon>Pseudomonadati</taxon>
        <taxon>Pseudomonadota</taxon>
        <taxon>Gammaproteobacteria</taxon>
        <taxon>Enterobacterales</taxon>
        <taxon>Morganellaceae</taxon>
        <taxon>Morganella</taxon>
    </lineage>
</organism>
<proteinExistence type="predicted"/>
<feature type="chain" id="PRO_5043392447" description="Fimbrial protein" evidence="1">
    <location>
        <begin position="21"/>
        <end position="338"/>
    </location>
</feature>
<dbReference type="AlphaFoldDB" id="A0AAU8ZME5"/>
<dbReference type="Proteomes" id="UP000244682">
    <property type="component" value="Chromosome"/>
</dbReference>
<reference evidence="2 3" key="1">
    <citation type="submission" date="2018-04" db="EMBL/GenBank/DDBJ databases">
        <title>Whole genome sequencing of Morganella morganii AR_0133.</title>
        <authorList>
            <person name="Conlan S."/>
            <person name="Thomas P.J."/>
            <person name="Mullikin J."/>
            <person name="Frank K.M."/>
            <person name="Segre J.A."/>
        </authorList>
    </citation>
    <scope>NUCLEOTIDE SEQUENCE [LARGE SCALE GENOMIC DNA]</scope>
    <source>
        <strain evidence="2 3">AR_0133</strain>
    </source>
</reference>
<dbReference type="RefSeq" id="WP_108656358.1">
    <property type="nucleotide sequence ID" value="NZ_CP028956.1"/>
</dbReference>
<feature type="signal peptide" evidence="1">
    <location>
        <begin position="1"/>
        <end position="20"/>
    </location>
</feature>
<protein>
    <recommendedName>
        <fullName evidence="4">Fimbrial protein</fullName>
    </recommendedName>
</protein>
<dbReference type="Gene3D" id="2.60.40.1090">
    <property type="entry name" value="Fimbrial-type adhesion domain"/>
    <property type="match status" value="1"/>
</dbReference>
<sequence>MKIKLLAALAALGMSGNALAYGNCNIVDPLGYQIETLLIKPTGIIKLRADAEVSPVKDIGRAESDPTALPVKWQCDGDRIMLSRPLSGDLVPYRGYPGMYETNITGIGVKFFITAPGGSTGGLMPIAPYKAAGNEDGATYTNLIINRGRIVAYFYKLESAVSLSTRSPDQNLVLDPVIIGHTKIENLNAVIYKMDPVFIAGVPVCKVDAPLPVDFNTVNAADVRKGVEKTFEFGINCATDYGNYDIAASIEAINVTNDGLIPVDDYKLNNESLTIEISEFGSNKKITADGKTKLYLNDIKSGIKANFKWQAKLKKQADKPYPAQGPFRASAIITLEIK</sequence>
<accession>A0AAU8ZME5</accession>
<evidence type="ECO:0008006" key="4">
    <source>
        <dbReference type="Google" id="ProtNLM"/>
    </source>
</evidence>
<dbReference type="GO" id="GO:0009289">
    <property type="term" value="C:pilus"/>
    <property type="evidence" value="ECO:0007669"/>
    <property type="project" value="InterPro"/>
</dbReference>
<evidence type="ECO:0000313" key="3">
    <source>
        <dbReference type="Proteomes" id="UP000244682"/>
    </source>
</evidence>
<keyword evidence="1" id="KW-0732">Signal</keyword>
<dbReference type="InterPro" id="IPR036937">
    <property type="entry name" value="Adhesion_dom_fimbrial_sf"/>
</dbReference>
<evidence type="ECO:0000256" key="1">
    <source>
        <dbReference type="SAM" id="SignalP"/>
    </source>
</evidence>
<dbReference type="InterPro" id="IPR008966">
    <property type="entry name" value="Adhesion_dom_sf"/>
</dbReference>